<dbReference type="GeneTree" id="ENSGT00950000183059"/>
<reference evidence="3" key="1">
    <citation type="submission" date="2025-08" db="UniProtKB">
        <authorList>
            <consortium name="Ensembl"/>
        </authorList>
    </citation>
    <scope>IDENTIFICATION</scope>
</reference>
<dbReference type="InterPro" id="IPR050874">
    <property type="entry name" value="Diverse_PLD-related"/>
</dbReference>
<keyword evidence="4" id="KW-1185">Reference proteome</keyword>
<dbReference type="OMA" id="FTYYVRP"/>
<dbReference type="InterPro" id="IPR001736">
    <property type="entry name" value="PLipase_D/transphosphatidylase"/>
</dbReference>
<name>A0A3Q2Y610_HIPCM</name>
<dbReference type="GO" id="GO:0003824">
    <property type="term" value="F:catalytic activity"/>
    <property type="evidence" value="ECO:0007669"/>
    <property type="project" value="InterPro"/>
</dbReference>
<proteinExistence type="inferred from homology"/>
<comment type="similarity">
    <text evidence="1">Belongs to the phospholipase D family.</text>
</comment>
<organism evidence="3 4">
    <name type="scientific">Hippocampus comes</name>
    <name type="common">Tiger tail seahorse</name>
    <dbReference type="NCBI Taxonomy" id="109280"/>
    <lineage>
        <taxon>Eukaryota</taxon>
        <taxon>Metazoa</taxon>
        <taxon>Chordata</taxon>
        <taxon>Craniata</taxon>
        <taxon>Vertebrata</taxon>
        <taxon>Euteleostomi</taxon>
        <taxon>Actinopterygii</taxon>
        <taxon>Neopterygii</taxon>
        <taxon>Teleostei</taxon>
        <taxon>Neoteleostei</taxon>
        <taxon>Acanthomorphata</taxon>
        <taxon>Syngnathiaria</taxon>
        <taxon>Syngnathiformes</taxon>
        <taxon>Syngnathoidei</taxon>
        <taxon>Syngnathidae</taxon>
        <taxon>Hippocampus</taxon>
    </lineage>
</organism>
<dbReference type="Ensembl" id="ENSHCOT00000027174.1">
    <property type="protein sequence ID" value="ENSHCOP00000013094.1"/>
    <property type="gene ID" value="ENSHCOG00000016200.1"/>
</dbReference>
<reference evidence="3" key="2">
    <citation type="submission" date="2025-09" db="UniProtKB">
        <authorList>
            <consortium name="Ensembl"/>
        </authorList>
    </citation>
    <scope>IDENTIFICATION</scope>
</reference>
<dbReference type="Pfam" id="PF13918">
    <property type="entry name" value="PLDc_3"/>
    <property type="match status" value="1"/>
</dbReference>
<evidence type="ECO:0000256" key="1">
    <source>
        <dbReference type="ARBA" id="ARBA00008664"/>
    </source>
</evidence>
<dbReference type="InterPro" id="IPR032803">
    <property type="entry name" value="PLDc_3"/>
</dbReference>
<accession>A0A3Q2Y610</accession>
<evidence type="ECO:0000259" key="2">
    <source>
        <dbReference type="PROSITE" id="PS50035"/>
    </source>
</evidence>
<sequence length="152" mass="17705">MDYLPLVSRYWSPLDEMIREAVVLRGIKVRLLISFWKNTHPLTFNFVTSLKSLCMQFFSHKPQKDDIQHGLNHNKYMLTENALYIGTHNWVGDEFSNNGGVGLVVQMKNGGGKIMEQVKAAFERDWTSPYSKNLLGNKDRYNKYKHLHQVET</sequence>
<dbReference type="Proteomes" id="UP000264820">
    <property type="component" value="Unplaced"/>
</dbReference>
<evidence type="ECO:0000313" key="4">
    <source>
        <dbReference type="Proteomes" id="UP000264820"/>
    </source>
</evidence>
<dbReference type="Gene3D" id="3.30.870.10">
    <property type="entry name" value="Endonuclease Chain A"/>
    <property type="match status" value="1"/>
</dbReference>
<protein>
    <recommendedName>
        <fullName evidence="2">PLD phosphodiesterase domain-containing protein</fullName>
    </recommendedName>
</protein>
<dbReference type="PANTHER" id="PTHR10185:SF9">
    <property type="entry name" value="INACTIVE PHOSPHOLIPASE D5"/>
    <property type="match status" value="1"/>
</dbReference>
<feature type="domain" description="PLD phosphodiesterase" evidence="2">
    <location>
        <begin position="68"/>
        <end position="94"/>
    </location>
</feature>
<dbReference type="PROSITE" id="PS50035">
    <property type="entry name" value="PLD"/>
    <property type="match status" value="1"/>
</dbReference>
<dbReference type="SUPFAM" id="SSF56024">
    <property type="entry name" value="Phospholipase D/nuclease"/>
    <property type="match status" value="1"/>
</dbReference>
<evidence type="ECO:0000313" key="3">
    <source>
        <dbReference type="Ensembl" id="ENSHCOP00000013094.1"/>
    </source>
</evidence>
<dbReference type="AlphaFoldDB" id="A0A3Q2Y610"/>
<dbReference type="PANTHER" id="PTHR10185">
    <property type="entry name" value="PHOSPHOLIPASE D - RELATED"/>
    <property type="match status" value="1"/>
</dbReference>